<evidence type="ECO:0008006" key="4">
    <source>
        <dbReference type="Google" id="ProtNLM"/>
    </source>
</evidence>
<gene>
    <name evidence="2" type="ORF">JKP88DRAFT_169820</name>
</gene>
<accession>A0A836CB09</accession>
<comment type="caution">
    <text evidence="2">The sequence shown here is derived from an EMBL/GenBank/DDBJ whole genome shotgun (WGS) entry which is preliminary data.</text>
</comment>
<feature type="transmembrane region" description="Helical" evidence="1">
    <location>
        <begin position="22"/>
        <end position="40"/>
    </location>
</feature>
<dbReference type="EMBL" id="JAFCMP010000522">
    <property type="protein sequence ID" value="KAG5177746.1"/>
    <property type="molecule type" value="Genomic_DNA"/>
</dbReference>
<keyword evidence="1" id="KW-0472">Membrane</keyword>
<evidence type="ECO:0000313" key="2">
    <source>
        <dbReference type="EMBL" id="KAG5177746.1"/>
    </source>
</evidence>
<dbReference type="Proteomes" id="UP000664859">
    <property type="component" value="Unassembled WGS sequence"/>
</dbReference>
<protein>
    <recommendedName>
        <fullName evidence="4">DUF2127 domain-containing protein</fullName>
    </recommendedName>
</protein>
<dbReference type="AlphaFoldDB" id="A0A836CB09"/>
<proteinExistence type="predicted"/>
<name>A0A836CB09_9STRA</name>
<keyword evidence="1" id="KW-0812">Transmembrane</keyword>
<evidence type="ECO:0000256" key="1">
    <source>
        <dbReference type="SAM" id="Phobius"/>
    </source>
</evidence>
<organism evidence="2 3">
    <name type="scientific">Tribonema minus</name>
    <dbReference type="NCBI Taxonomy" id="303371"/>
    <lineage>
        <taxon>Eukaryota</taxon>
        <taxon>Sar</taxon>
        <taxon>Stramenopiles</taxon>
        <taxon>Ochrophyta</taxon>
        <taxon>PX clade</taxon>
        <taxon>Xanthophyceae</taxon>
        <taxon>Tribonematales</taxon>
        <taxon>Tribonemataceae</taxon>
        <taxon>Tribonema</taxon>
    </lineage>
</organism>
<sequence length="157" mass="17302">MVKFVALAAKLEESVDLNVNKVLQYHAIISIVVGGIAFFLPHGLANTLYGGELTHHLHEVVRMYGALTLAQGWLTHATRQAGDARVKRAMSEAYAVSYGLQMLALARAQWTSPDSHTALNIAGIALFASLSAFYAYVRWRRTIKIFELPTEQVKSTS</sequence>
<dbReference type="OrthoDB" id="66984at2759"/>
<keyword evidence="3" id="KW-1185">Reference proteome</keyword>
<reference evidence="2" key="1">
    <citation type="submission" date="2021-02" db="EMBL/GenBank/DDBJ databases">
        <title>First Annotated Genome of the Yellow-green Alga Tribonema minus.</title>
        <authorList>
            <person name="Mahan K.M."/>
        </authorList>
    </citation>
    <scope>NUCLEOTIDE SEQUENCE</scope>
    <source>
        <strain evidence="2">UTEX B ZZ1240</strain>
    </source>
</reference>
<evidence type="ECO:0000313" key="3">
    <source>
        <dbReference type="Proteomes" id="UP000664859"/>
    </source>
</evidence>
<keyword evidence="1" id="KW-1133">Transmembrane helix</keyword>
<feature type="transmembrane region" description="Helical" evidence="1">
    <location>
        <begin position="116"/>
        <end position="137"/>
    </location>
</feature>